<dbReference type="SUPFAM" id="SSF53474">
    <property type="entry name" value="alpha/beta-Hydrolases"/>
    <property type="match status" value="1"/>
</dbReference>
<comment type="catalytic activity">
    <reaction evidence="2">
        <text>L-homoserine + acetyl-CoA = O-acetyl-L-homoserine + CoA</text>
        <dbReference type="Rhea" id="RHEA:13701"/>
        <dbReference type="ChEBI" id="CHEBI:57287"/>
        <dbReference type="ChEBI" id="CHEBI:57288"/>
        <dbReference type="ChEBI" id="CHEBI:57476"/>
        <dbReference type="ChEBI" id="CHEBI:57716"/>
        <dbReference type="EC" id="2.3.1.31"/>
    </reaction>
</comment>
<dbReference type="PANTHER" id="PTHR32268">
    <property type="entry name" value="HOMOSERINE O-ACETYLTRANSFERASE"/>
    <property type="match status" value="1"/>
</dbReference>
<evidence type="ECO:0000313" key="5">
    <source>
        <dbReference type="EMBL" id="MCU7550788.1"/>
    </source>
</evidence>
<evidence type="ECO:0000256" key="2">
    <source>
        <dbReference type="HAMAP-Rule" id="MF_00296"/>
    </source>
</evidence>
<dbReference type="GO" id="GO:0009092">
    <property type="term" value="P:homoserine metabolic process"/>
    <property type="evidence" value="ECO:0007669"/>
    <property type="project" value="TreeGrafter"/>
</dbReference>
<dbReference type="EMBL" id="JAOTIF010000015">
    <property type="protein sequence ID" value="MCU7550788.1"/>
    <property type="molecule type" value="Genomic_DNA"/>
</dbReference>
<feature type="binding site" evidence="2">
    <location>
        <position position="199"/>
    </location>
    <ligand>
        <name>substrate</name>
    </ligand>
</feature>
<feature type="domain" description="AB hydrolase-1" evidence="4">
    <location>
        <begin position="38"/>
        <end position="159"/>
    </location>
</feature>
<feature type="binding site" evidence="2">
    <location>
        <position position="318"/>
    </location>
    <ligand>
        <name>substrate</name>
    </ligand>
</feature>
<dbReference type="EC" id="2.3.1.31" evidence="2"/>
<protein>
    <recommendedName>
        <fullName evidence="2">Homoserine O-acetyltransferase</fullName>
        <shortName evidence="2">HAT</shortName>
        <ecNumber evidence="2">2.3.1.31</ecNumber>
    </recommendedName>
    <alternativeName>
        <fullName evidence="2">Homoserine transacetylase</fullName>
        <shortName evidence="2">HTA</shortName>
    </alternativeName>
</protein>
<keyword evidence="1 2" id="KW-0808">Transferase</keyword>
<keyword evidence="2" id="KW-0028">Amino-acid biosynthesis</keyword>
<dbReference type="Pfam" id="PF00561">
    <property type="entry name" value="Abhydrolase_1"/>
    <property type="match status" value="1"/>
</dbReference>
<comment type="subcellular location">
    <subcellularLocation>
        <location evidence="2">Cytoplasm</location>
    </subcellularLocation>
</comment>
<keyword evidence="2 5" id="KW-0012">Acyltransferase</keyword>
<dbReference type="GO" id="GO:0005737">
    <property type="term" value="C:cytoplasm"/>
    <property type="evidence" value="ECO:0007669"/>
    <property type="project" value="UniProtKB-SubCell"/>
</dbReference>
<accession>A0A9X2Y0F9</accession>
<sequence length="337" mass="37904">MESFHYAHPFVLESGNQLPEITISYHTYGTLNAAKDNVVWICHAFTANSNASDWWPQMIGPGLPLDPERYFIICANILGSCYGTTGPLSTNPQTGKPYYKDFPFITIRDIVNAHILLRQHLGIEKIHLLIGGSIGGYQALEWCLMEKDVPQNLFLLATSSAESAWGIAVHTAQRLAIEADCTWEKDGPESGLKGMKAARAVALLTYRNYEILVQKQSDSDINKTDNFKASSYITYQGDKLVNRFNAYSYFTITKAMDSHNIARGRTNNVQEALQQIKQNTLIIGISSDILCPVHEQEFMAENIQHTQYIEINSAYGHDGFLVETPVISQHLIKWLER</sequence>
<dbReference type="AlphaFoldDB" id="A0A9X2Y0F9"/>
<dbReference type="HAMAP" id="MF_00296">
    <property type="entry name" value="MetX_acyltransf"/>
    <property type="match status" value="1"/>
</dbReference>
<evidence type="ECO:0000313" key="6">
    <source>
        <dbReference type="Proteomes" id="UP001155483"/>
    </source>
</evidence>
<comment type="similarity">
    <text evidence="2">Belongs to the AB hydrolase superfamily. MetX family.</text>
</comment>
<evidence type="ECO:0000256" key="3">
    <source>
        <dbReference type="PIRSR" id="PIRSR000443-1"/>
    </source>
</evidence>
<dbReference type="InterPro" id="IPR000073">
    <property type="entry name" value="AB_hydrolase_1"/>
</dbReference>
<comment type="caution">
    <text evidence="5">The sequence shown here is derived from an EMBL/GenBank/DDBJ whole genome shotgun (WGS) entry which is preliminary data.</text>
</comment>
<dbReference type="NCBIfam" id="NF001209">
    <property type="entry name" value="PRK00175.1"/>
    <property type="match status" value="1"/>
</dbReference>
<dbReference type="PANTHER" id="PTHR32268:SF11">
    <property type="entry name" value="HOMOSERINE O-ACETYLTRANSFERASE"/>
    <property type="match status" value="1"/>
</dbReference>
<proteinExistence type="inferred from homology"/>
<feature type="active site" description="Nucleophile" evidence="2 3">
    <location>
        <position position="133"/>
    </location>
</feature>
<organism evidence="5 6">
    <name type="scientific">Paraflavisolibacter caeni</name>
    <dbReference type="NCBI Taxonomy" id="2982496"/>
    <lineage>
        <taxon>Bacteria</taxon>
        <taxon>Pseudomonadati</taxon>
        <taxon>Bacteroidota</taxon>
        <taxon>Chitinophagia</taxon>
        <taxon>Chitinophagales</taxon>
        <taxon>Chitinophagaceae</taxon>
        <taxon>Paraflavisolibacter</taxon>
    </lineage>
</organism>
<comment type="pathway">
    <text evidence="2">Amino-acid biosynthesis; L-methionine biosynthesis via de novo pathway; O-acetyl-L-homoserine from L-homoserine: step 1/1.</text>
</comment>
<reference evidence="5" key="1">
    <citation type="submission" date="2022-09" db="EMBL/GenBank/DDBJ databases">
        <authorList>
            <person name="Yuan C."/>
            <person name="Ke Z."/>
        </authorList>
    </citation>
    <scope>NUCLEOTIDE SEQUENCE</scope>
    <source>
        <strain evidence="5">LB-8</strain>
    </source>
</reference>
<evidence type="ECO:0000256" key="1">
    <source>
        <dbReference type="ARBA" id="ARBA00022679"/>
    </source>
</evidence>
<dbReference type="InterPro" id="IPR008220">
    <property type="entry name" value="HAT_MetX-like"/>
</dbReference>
<feature type="active site" evidence="2 3">
    <location>
        <position position="317"/>
    </location>
</feature>
<comment type="function">
    <text evidence="2">Transfers an acetyl group from acetyl-CoA to L-homoserine, forming acetyl-L-homoserine.</text>
</comment>
<dbReference type="PIRSF" id="PIRSF000443">
    <property type="entry name" value="Homoser_Ac_trans"/>
    <property type="match status" value="1"/>
</dbReference>
<comment type="subunit">
    <text evidence="2">Homodimer.</text>
</comment>
<comment type="caution">
    <text evidence="2">Lacks conserved residue(s) required for the propagation of feature annotation.</text>
</comment>
<dbReference type="RefSeq" id="WP_279298225.1">
    <property type="nucleotide sequence ID" value="NZ_JAOTIF010000015.1"/>
</dbReference>
<dbReference type="NCBIfam" id="TIGR01392">
    <property type="entry name" value="homoserO_Ac_trn"/>
    <property type="match status" value="1"/>
</dbReference>
<keyword evidence="2" id="KW-0963">Cytoplasm</keyword>
<dbReference type="Proteomes" id="UP001155483">
    <property type="component" value="Unassembled WGS sequence"/>
</dbReference>
<dbReference type="InterPro" id="IPR029058">
    <property type="entry name" value="AB_hydrolase_fold"/>
</dbReference>
<keyword evidence="2" id="KW-0486">Methionine biosynthesis</keyword>
<dbReference type="Gene3D" id="3.40.50.1820">
    <property type="entry name" value="alpha/beta hydrolase"/>
    <property type="match status" value="1"/>
</dbReference>
<reference evidence="5" key="2">
    <citation type="submission" date="2023-04" db="EMBL/GenBank/DDBJ databases">
        <title>Paracnuella aquatica gen. nov., sp. nov., a member of the family Chitinophagaceae isolated from a hot spring.</title>
        <authorList>
            <person name="Wang C."/>
        </authorList>
    </citation>
    <scope>NUCLEOTIDE SEQUENCE</scope>
    <source>
        <strain evidence="5">LB-8</strain>
    </source>
</reference>
<dbReference type="GO" id="GO:0004414">
    <property type="term" value="F:homoserine O-acetyltransferase activity"/>
    <property type="evidence" value="ECO:0007669"/>
    <property type="project" value="UniProtKB-UniRule"/>
</dbReference>
<keyword evidence="6" id="KW-1185">Reference proteome</keyword>
<dbReference type="GO" id="GO:0009086">
    <property type="term" value="P:methionine biosynthetic process"/>
    <property type="evidence" value="ECO:0007669"/>
    <property type="project" value="UniProtKB-UniRule"/>
</dbReference>
<feature type="active site" evidence="2 3">
    <location>
        <position position="288"/>
    </location>
</feature>
<name>A0A9X2Y0F9_9BACT</name>
<evidence type="ECO:0000259" key="4">
    <source>
        <dbReference type="Pfam" id="PF00561"/>
    </source>
</evidence>
<gene>
    <name evidence="5" type="primary">metX</name>
    <name evidence="2" type="synonym">metXA</name>
    <name evidence="5" type="ORF">OCK74_16840</name>
</gene>